<evidence type="ECO:0000313" key="2">
    <source>
        <dbReference type="Proteomes" id="UP001138661"/>
    </source>
</evidence>
<accession>A0A9X1FV75</accession>
<reference evidence="1" key="1">
    <citation type="submission" date="2021-07" db="EMBL/GenBank/DDBJ databases">
        <title>Roseobacter insulae sp. nov., isolated from a tidal flat.</title>
        <authorList>
            <person name="Park S."/>
            <person name="Yoon J.-H."/>
        </authorList>
    </citation>
    <scope>NUCLEOTIDE SEQUENCE</scope>
    <source>
        <strain evidence="1">YSTF-M11</strain>
    </source>
</reference>
<name>A0A9X1FV75_9RHOB</name>
<dbReference type="AlphaFoldDB" id="A0A9X1FV75"/>
<comment type="caution">
    <text evidence="1">The sequence shown here is derived from an EMBL/GenBank/DDBJ whole genome shotgun (WGS) entry which is preliminary data.</text>
</comment>
<protein>
    <submittedName>
        <fullName evidence="1">Uncharacterized protein</fullName>
    </submittedName>
</protein>
<proteinExistence type="predicted"/>
<sequence>MREIKKTSPVAFTSDGCSGGMSTVWRSTLRQFPQMARAQGDGPPWEDCCVAHDRQYHIAGGASDASESYAARLKADQALKSCVLAQGDRDMATQSEAYGIGENTLRVAYRGIAQAMFLAVRLGGGPCSGLSWRWGYGYPDCSAAFGEAPAPPIATHN</sequence>
<organism evidence="1 2">
    <name type="scientific">Roseobacter insulae</name>
    <dbReference type="NCBI Taxonomy" id="2859783"/>
    <lineage>
        <taxon>Bacteria</taxon>
        <taxon>Pseudomonadati</taxon>
        <taxon>Pseudomonadota</taxon>
        <taxon>Alphaproteobacteria</taxon>
        <taxon>Rhodobacterales</taxon>
        <taxon>Roseobacteraceae</taxon>
        <taxon>Roseobacter</taxon>
    </lineage>
</organism>
<gene>
    <name evidence="1" type="ORF">KX928_10460</name>
</gene>
<dbReference type="Proteomes" id="UP001138661">
    <property type="component" value="Unassembled WGS sequence"/>
</dbReference>
<dbReference type="EMBL" id="JAHXDN010000002">
    <property type="protein sequence ID" value="MBW4708206.1"/>
    <property type="molecule type" value="Genomic_DNA"/>
</dbReference>
<keyword evidence="2" id="KW-1185">Reference proteome</keyword>
<evidence type="ECO:0000313" key="1">
    <source>
        <dbReference type="EMBL" id="MBW4708206.1"/>
    </source>
</evidence>